<dbReference type="AlphaFoldDB" id="A0A8H5HED5"/>
<dbReference type="EMBL" id="JAACJN010000056">
    <property type="protein sequence ID" value="KAF5381823.1"/>
    <property type="molecule type" value="Genomic_DNA"/>
</dbReference>
<evidence type="ECO:0000313" key="2">
    <source>
        <dbReference type="EMBL" id="KAF5381823.1"/>
    </source>
</evidence>
<evidence type="ECO:0000313" key="3">
    <source>
        <dbReference type="Proteomes" id="UP000518752"/>
    </source>
</evidence>
<sequence>MDALFNTTSDPMFSQVVGPATKYIVDPAAQLVVAALPAPLGQHIVDSGVLPWFISLTTIWVGIEVVDVVRGAIAANAGRKLRAKNAKTQNSYIDRIFPFVSEFPPMSVDHITLYATQMSSLGYGSALWDPDQGYFENSKRRPHVRPGDVGYVDQNGSFIRLFNLHLGKDDPDQGMAIPDDFVEPLSRQMQHTKWSYEVPRIHHLYKRNAWGGSLKVNTPVVPANADASMSFNFEHKSGAILGFFDVGVREISYVNYGEHLRKNIESWLNTARIMSSDLEDKDLRVVTDCIRVRSWIRGVIEDRKDEGQFSLSVGFSPFSAGAQLSRSVEYQGGSNIHHGPADRIMKLPAMASVDNTGARASSKRKGKGMKRDDEEKAPASTSSQPGSSISSTSPFPLELSETDREDIKRRSDQCIFIRSFRIKHRGIMGKVLPQKIRAEAEPRNLPKDDDFDEGVYPVLVSGLGGRIEEHESAVGIEAKQQSAIKRGSRRISPTPLQKSEEPREPFSDEISSDRDDVSGASWDHMDIVFDYIFEHSNADVALVHESDLMPYAWEFGTPVEELEESLTAAMILKVYPPKVAVRDYDGIKVGTIFPLPDPPQEDSQTPQSSEIFHDEVSPPPSSSTSPAVLAVIQFCHWECSPDFTRSTAVILIQRRFRQNGTVGVREAYDKHDLEPPLAKDLITEARNERRYRLPLVHEFHPSLILPLWTPTPVTLGAVGYLSKPQGEFVTLFNSFHPQKSANAQVASLPPVHEYGTLSIGSQRQDERNVAQKSRDLIGGLFKSSKISRQYSSPLRSGHNAFLCMKTTKYNYVENLDAPKKWFKAHVDTILDVFGPEYHVQKEDLLFVIGTLDTPEYALFISDHRLDGQIYFDVPASPEPGQPWGTFTVDDPISSGLHSSKISTQKSDPWNTVLIARLRFEPDVSEPTSL</sequence>
<name>A0A8H5HED5_9AGAR</name>
<dbReference type="Proteomes" id="UP000518752">
    <property type="component" value="Unassembled WGS sequence"/>
</dbReference>
<protein>
    <submittedName>
        <fullName evidence="2">Uncharacterized protein</fullName>
    </submittedName>
</protein>
<gene>
    <name evidence="2" type="ORF">D9757_008315</name>
</gene>
<feature type="compositionally biased region" description="Basic and acidic residues" evidence="1">
    <location>
        <begin position="498"/>
        <end position="517"/>
    </location>
</feature>
<feature type="compositionally biased region" description="Polar residues" evidence="1">
    <location>
        <begin position="601"/>
        <end position="610"/>
    </location>
</feature>
<proteinExistence type="predicted"/>
<feature type="region of interest" description="Disordered" evidence="1">
    <location>
        <begin position="478"/>
        <end position="517"/>
    </location>
</feature>
<keyword evidence="3" id="KW-1185">Reference proteome</keyword>
<feature type="region of interest" description="Disordered" evidence="1">
    <location>
        <begin position="594"/>
        <end position="621"/>
    </location>
</feature>
<comment type="caution">
    <text evidence="2">The sequence shown here is derived from an EMBL/GenBank/DDBJ whole genome shotgun (WGS) entry which is preliminary data.</text>
</comment>
<organism evidence="2 3">
    <name type="scientific">Collybiopsis confluens</name>
    <dbReference type="NCBI Taxonomy" id="2823264"/>
    <lineage>
        <taxon>Eukaryota</taxon>
        <taxon>Fungi</taxon>
        <taxon>Dikarya</taxon>
        <taxon>Basidiomycota</taxon>
        <taxon>Agaricomycotina</taxon>
        <taxon>Agaricomycetes</taxon>
        <taxon>Agaricomycetidae</taxon>
        <taxon>Agaricales</taxon>
        <taxon>Marasmiineae</taxon>
        <taxon>Omphalotaceae</taxon>
        <taxon>Collybiopsis</taxon>
    </lineage>
</organism>
<feature type="compositionally biased region" description="Low complexity" evidence="1">
    <location>
        <begin position="378"/>
        <end position="396"/>
    </location>
</feature>
<evidence type="ECO:0000256" key="1">
    <source>
        <dbReference type="SAM" id="MobiDB-lite"/>
    </source>
</evidence>
<accession>A0A8H5HED5</accession>
<feature type="region of interest" description="Disordered" evidence="1">
    <location>
        <begin position="352"/>
        <end position="406"/>
    </location>
</feature>
<dbReference type="OrthoDB" id="1668230at2759"/>
<reference evidence="2 3" key="1">
    <citation type="journal article" date="2020" name="ISME J.">
        <title>Uncovering the hidden diversity of litter-decomposition mechanisms in mushroom-forming fungi.</title>
        <authorList>
            <person name="Floudas D."/>
            <person name="Bentzer J."/>
            <person name="Ahren D."/>
            <person name="Johansson T."/>
            <person name="Persson P."/>
            <person name="Tunlid A."/>
        </authorList>
    </citation>
    <scope>NUCLEOTIDE SEQUENCE [LARGE SCALE GENOMIC DNA]</scope>
    <source>
        <strain evidence="2 3">CBS 406.79</strain>
    </source>
</reference>